<accession>A0A7M5XEG9</accession>
<sequence>MLGIFKKITTITLIISRKSPLIDKKNMNKKNSNIWHGIVNIGCLEWFDRNEGIFSPGWFTESGVVYSNGYVAKRKIETDNDEFDVTLSIVKGVDCLPSFRAEIRRLNGNENQLEKAWTCKRKSAKNPTSLAKDVYVETGLRIKGTIVGNRFFGIYTKDYDSMIEKLKSTTQQKQYVEDESNFDDKNIETPSEFEPESVATESIFQTLTIGKGKNNWGKVLSFGKVLDNSLYTYQVRGSKTKIYLRPGYEALRSIYIPQLESLCNIHLKITETNNGPLFHGVTNPHQYDFEYHSHSIKEVKDKVFDTFKLPKKNKCSGYEFFGLTKSEVLKEITKKPSSKSVETMDCDWKSSSNETLSKVNNILKRNAGPTSNLCHKAARKRNETILEMVNQTSFGDVKSFVQYLLEEVPNIVDGAIDDSEDYLVHLVSELSLKTLPAELDCHDAAALMMGNCDLSQRSYKALKKALSLKNVTIPTYDKLREYCKTLNVGEIKMLHQEGSNEKLCDPKCMGYGCSVTDTIKLIFNSELWSKMNFLTFEQQSRLKSYLSDKNKELYGCFDPNKKTILLRDTGDNFRAAMRYPTEQTSFSLMNISELVNCPYGQFITTLWRGKESREKLEIHVMEHYKELNEMVKNGLTVELGNEMVSFNIIVFLVADLSFTKEILGRCSSTHTYGCNHCKLPIQKWSEKRLNTGTPQSINDMTKLRNEALQTLGKSPDKNSQAYKKFTQKSFGQWGPVLLDGLIIEFVAPCSLHLILAVHRYLWKFLHDIIVKRKQENLVSTAMRKIGCYYLAYQLDSYLKSKKRFYDGSETLKMIGSDCKRLEENIDSFLNVFVDDNGWESQKNIKLKQILNLYYSFRDLARDIRCTHVDQPRIDSFGKRAENFFQKFLIHSNTDVLHGMPYLHYLRNHLSTLMKLFADLFGFGYGVFSTCAGEHLNKRIKCCELHDTNLDEKRFYTIIHLMRVKQLQFTKSILPSRKNIVCSACGETGHNKKNKSCPMHESHPNLEFQLSDNEGD</sequence>
<feature type="region of interest" description="Disordered" evidence="1">
    <location>
        <begin position="988"/>
        <end position="1015"/>
    </location>
</feature>
<dbReference type="GeneID" id="136820797"/>
<keyword evidence="3" id="KW-1185">Reference proteome</keyword>
<dbReference type="RefSeq" id="XP_066933128.1">
    <property type="nucleotide sequence ID" value="XM_067077027.1"/>
</dbReference>
<evidence type="ECO:0000313" key="3">
    <source>
        <dbReference type="Proteomes" id="UP000594262"/>
    </source>
</evidence>
<evidence type="ECO:0000256" key="1">
    <source>
        <dbReference type="SAM" id="MobiDB-lite"/>
    </source>
</evidence>
<organism evidence="2 3">
    <name type="scientific">Clytia hemisphaerica</name>
    <dbReference type="NCBI Taxonomy" id="252671"/>
    <lineage>
        <taxon>Eukaryota</taxon>
        <taxon>Metazoa</taxon>
        <taxon>Cnidaria</taxon>
        <taxon>Hydrozoa</taxon>
        <taxon>Hydroidolina</taxon>
        <taxon>Leptothecata</taxon>
        <taxon>Obeliida</taxon>
        <taxon>Clytiidae</taxon>
        <taxon>Clytia</taxon>
    </lineage>
</organism>
<evidence type="ECO:0000313" key="2">
    <source>
        <dbReference type="EnsemblMetazoa" id="CLYHEMP021188.1"/>
    </source>
</evidence>
<dbReference type="Proteomes" id="UP000594262">
    <property type="component" value="Unplaced"/>
</dbReference>
<dbReference type="OrthoDB" id="6032027at2759"/>
<name>A0A7M5XEG9_9CNID</name>
<dbReference type="Gene3D" id="3.30.160.360">
    <property type="match status" value="1"/>
</dbReference>
<reference evidence="2" key="1">
    <citation type="submission" date="2021-01" db="UniProtKB">
        <authorList>
            <consortium name="EnsemblMetazoa"/>
        </authorList>
    </citation>
    <scope>IDENTIFICATION</scope>
</reference>
<protein>
    <submittedName>
        <fullName evidence="2">Uncharacterized protein</fullName>
    </submittedName>
</protein>
<dbReference type="EnsemblMetazoa" id="CLYHEMT021188.1">
    <property type="protein sequence ID" value="CLYHEMP021188.1"/>
    <property type="gene ID" value="CLYHEMG021188"/>
</dbReference>
<proteinExistence type="predicted"/>
<dbReference type="AlphaFoldDB" id="A0A7M5XEG9"/>